<protein>
    <submittedName>
        <fullName evidence="1">Uncharacterized protein</fullName>
    </submittedName>
</protein>
<organism evidence="1 2">
    <name type="scientific">Daphnia magna</name>
    <dbReference type="NCBI Taxonomy" id="35525"/>
    <lineage>
        <taxon>Eukaryota</taxon>
        <taxon>Metazoa</taxon>
        <taxon>Ecdysozoa</taxon>
        <taxon>Arthropoda</taxon>
        <taxon>Crustacea</taxon>
        <taxon>Branchiopoda</taxon>
        <taxon>Diplostraca</taxon>
        <taxon>Cladocera</taxon>
        <taxon>Anomopoda</taxon>
        <taxon>Daphniidae</taxon>
        <taxon>Daphnia</taxon>
    </lineage>
</organism>
<keyword evidence="2" id="KW-1185">Reference proteome</keyword>
<dbReference type="Proteomes" id="UP001234178">
    <property type="component" value="Unassembled WGS sequence"/>
</dbReference>
<dbReference type="EMBL" id="JAOYFB010000002">
    <property type="protein sequence ID" value="KAK4006558.1"/>
    <property type="molecule type" value="Genomic_DNA"/>
</dbReference>
<comment type="caution">
    <text evidence="1">The sequence shown here is derived from an EMBL/GenBank/DDBJ whole genome shotgun (WGS) entry which is preliminary data.</text>
</comment>
<reference evidence="1 2" key="1">
    <citation type="journal article" date="2023" name="Nucleic Acids Res.">
        <title>The hologenome of Daphnia magna reveals possible DNA methylation and microbiome-mediated evolution of the host genome.</title>
        <authorList>
            <person name="Chaturvedi A."/>
            <person name="Li X."/>
            <person name="Dhandapani V."/>
            <person name="Marshall H."/>
            <person name="Kissane S."/>
            <person name="Cuenca-Cambronero M."/>
            <person name="Asole G."/>
            <person name="Calvet F."/>
            <person name="Ruiz-Romero M."/>
            <person name="Marangio P."/>
            <person name="Guigo R."/>
            <person name="Rago D."/>
            <person name="Mirbahai L."/>
            <person name="Eastwood N."/>
            <person name="Colbourne J.K."/>
            <person name="Zhou J."/>
            <person name="Mallon E."/>
            <person name="Orsini L."/>
        </authorList>
    </citation>
    <scope>NUCLEOTIDE SEQUENCE [LARGE SCALE GENOMIC DNA]</scope>
    <source>
        <strain evidence="1">LRV0_1</strain>
    </source>
</reference>
<sequence>MAAAVNHMPSLLQSRTAFHSTVKFIVDYNPTVFIDCPLFTTRYTATNFNEQPATHYLLNRTVGSWLRSLLQFPSNHQLMFLTAPLTAFKHDSEAAGRLAALPFAAPKQPQTHYIQPAFLFASTRQPPISSGRRLLISFSSVTFSIVDTFTGPSIENK</sequence>
<proteinExistence type="predicted"/>
<evidence type="ECO:0000313" key="1">
    <source>
        <dbReference type="EMBL" id="KAK4006558.1"/>
    </source>
</evidence>
<evidence type="ECO:0000313" key="2">
    <source>
        <dbReference type="Proteomes" id="UP001234178"/>
    </source>
</evidence>
<gene>
    <name evidence="1" type="ORF">OUZ56_011712</name>
</gene>
<name>A0ABQ9Z193_9CRUS</name>
<accession>A0ABQ9Z193</accession>